<proteinExistence type="predicted"/>
<dbReference type="EMBL" id="CAJNJA010059737">
    <property type="protein sequence ID" value="CAE7868659.1"/>
    <property type="molecule type" value="Genomic_DNA"/>
</dbReference>
<sequence>TAKVARPPTPRGVKEALNQLGHRDRTDARDAWVFRFLAAAPDLKAKFSDGKVAKAALRKYFASSTSERLRHEWYKHWVAPAACSKPAFPSTEVVLAWWRQHSGLDLQIVASCDHGNHAGEPMPADGQAPKIGSVHVATNYVAYRDFTVELQTIFNLWRRHKLENSVAKSELMTARGRGTRNYLAEIQHHEAWQQARRDAAVKALLETWMPWKPSRIVPAVVEWMQLFATVGTRARFPFLVLVGPSQYGKTEYAKRLWGAARTLVLSCESIRQPNLKGFQRQVHKCIVFDEGSEEMVLSNRQLFQAGLNECMLAQSNCQEHCYSVWLYGIALVISTNTWLGEDPWLAKNAVVVRVDEPLWHDPPALCA</sequence>
<name>A0A813AJQ4_9DINO</name>
<comment type="caution">
    <text evidence="1">The sequence shown here is derived from an EMBL/GenBank/DDBJ whole genome shotgun (WGS) entry which is preliminary data.</text>
</comment>
<keyword evidence="2" id="KW-1185">Reference proteome</keyword>
<accession>A0A813AJQ4</accession>
<feature type="non-terminal residue" evidence="1">
    <location>
        <position position="1"/>
    </location>
</feature>
<reference evidence="1" key="1">
    <citation type="submission" date="2021-02" db="EMBL/GenBank/DDBJ databases">
        <authorList>
            <person name="Dougan E. K."/>
            <person name="Rhodes N."/>
            <person name="Thang M."/>
            <person name="Chan C."/>
        </authorList>
    </citation>
    <scope>NUCLEOTIDE SEQUENCE</scope>
</reference>
<protein>
    <submittedName>
        <fullName evidence="1">Uncharacterized protein</fullName>
    </submittedName>
</protein>
<evidence type="ECO:0000313" key="2">
    <source>
        <dbReference type="Proteomes" id="UP000601435"/>
    </source>
</evidence>
<evidence type="ECO:0000313" key="1">
    <source>
        <dbReference type="EMBL" id="CAE7868659.1"/>
    </source>
</evidence>
<dbReference type="AlphaFoldDB" id="A0A813AJQ4"/>
<dbReference type="OrthoDB" id="419133at2759"/>
<gene>
    <name evidence="1" type="ORF">SNEC2469_LOCUS27941</name>
</gene>
<organism evidence="1 2">
    <name type="scientific">Symbiodinium necroappetens</name>
    <dbReference type="NCBI Taxonomy" id="1628268"/>
    <lineage>
        <taxon>Eukaryota</taxon>
        <taxon>Sar</taxon>
        <taxon>Alveolata</taxon>
        <taxon>Dinophyceae</taxon>
        <taxon>Suessiales</taxon>
        <taxon>Symbiodiniaceae</taxon>
        <taxon>Symbiodinium</taxon>
    </lineage>
</organism>
<dbReference type="Proteomes" id="UP000601435">
    <property type="component" value="Unassembled WGS sequence"/>
</dbReference>